<feature type="transmembrane region" description="Helical" evidence="1">
    <location>
        <begin position="214"/>
        <end position="233"/>
    </location>
</feature>
<keyword evidence="1" id="KW-0812">Transmembrane</keyword>
<gene>
    <name evidence="2" type="ORF">N6G96_06340</name>
</gene>
<keyword evidence="3" id="KW-1185">Reference proteome</keyword>
<name>A0ABZ0Q1W5_9LACO</name>
<feature type="transmembrane region" description="Helical" evidence="1">
    <location>
        <begin position="182"/>
        <end position="202"/>
    </location>
</feature>
<evidence type="ECO:0000256" key="1">
    <source>
        <dbReference type="SAM" id="Phobius"/>
    </source>
</evidence>
<feature type="transmembrane region" description="Helical" evidence="1">
    <location>
        <begin position="20"/>
        <end position="41"/>
    </location>
</feature>
<dbReference type="Proteomes" id="UP001302696">
    <property type="component" value="Chromosome"/>
</dbReference>
<feature type="transmembrane region" description="Helical" evidence="1">
    <location>
        <begin position="99"/>
        <end position="127"/>
    </location>
</feature>
<accession>A0ABZ0Q1W5</accession>
<dbReference type="EMBL" id="CP104778">
    <property type="protein sequence ID" value="WPC20919.1"/>
    <property type="molecule type" value="Genomic_DNA"/>
</dbReference>
<keyword evidence="1" id="KW-1133">Transmembrane helix</keyword>
<sequence length="241" mass="26355">MNARLIFKMELFKYLRDKFYLIAALVLLILNILTTVLFVNFEHLSSGLLGTAILLGIILLFSNMIFLGIIYPFHLLAIDYKNRVLALMVASGVNRSKLFFSKIGATILATVVMSIILTIVPIGTIFFEVGANGGWDELFQNIGVIMAPEMVPLSIYSVLGYIAGLVMLMTAVILLKGKTLSILLYFGFSFIVSMVVAGPLMSSSTFDSGATASSWINVGIEAVVILVFGFIALQSIRHQNL</sequence>
<evidence type="ECO:0000313" key="3">
    <source>
        <dbReference type="Proteomes" id="UP001302696"/>
    </source>
</evidence>
<proteinExistence type="predicted"/>
<dbReference type="RefSeq" id="WP_063698508.1">
    <property type="nucleotide sequence ID" value="NZ_BBIM01000043.1"/>
</dbReference>
<evidence type="ECO:0000313" key="2">
    <source>
        <dbReference type="EMBL" id="WPC20919.1"/>
    </source>
</evidence>
<feature type="transmembrane region" description="Helical" evidence="1">
    <location>
        <begin position="53"/>
        <end position="78"/>
    </location>
</feature>
<organism evidence="2 3">
    <name type="scientific">Pediococcus inopinatus</name>
    <dbReference type="NCBI Taxonomy" id="114090"/>
    <lineage>
        <taxon>Bacteria</taxon>
        <taxon>Bacillati</taxon>
        <taxon>Bacillota</taxon>
        <taxon>Bacilli</taxon>
        <taxon>Lactobacillales</taxon>
        <taxon>Lactobacillaceae</taxon>
        <taxon>Pediococcus</taxon>
    </lineage>
</organism>
<reference evidence="3" key="1">
    <citation type="submission" date="2024-06" db="EMBL/GenBank/DDBJ databases">
        <authorList>
            <person name="Chang H.C."/>
            <person name="Mun S.Y."/>
        </authorList>
    </citation>
    <scope>NUCLEOTIDE SEQUENCE [LARGE SCALE GENOMIC DNA]</scope>
    <source>
        <strain evidence="3">KT1</strain>
    </source>
</reference>
<feature type="transmembrane region" description="Helical" evidence="1">
    <location>
        <begin position="153"/>
        <end position="175"/>
    </location>
</feature>
<protein>
    <submittedName>
        <fullName evidence="2">ABC transporter permease</fullName>
    </submittedName>
</protein>
<keyword evidence="1" id="KW-0472">Membrane</keyword>